<reference evidence="3" key="1">
    <citation type="submission" date="2020-03" db="EMBL/GenBank/DDBJ databases">
        <title>The deep terrestrial virosphere.</title>
        <authorList>
            <person name="Holmfeldt K."/>
            <person name="Nilsson E."/>
            <person name="Simone D."/>
            <person name="Lopez-Fernandez M."/>
            <person name="Wu X."/>
            <person name="de Brujin I."/>
            <person name="Lundin D."/>
            <person name="Andersson A."/>
            <person name="Bertilsson S."/>
            <person name="Dopson M."/>
        </authorList>
    </citation>
    <scope>NUCLEOTIDE SEQUENCE</scope>
    <source>
        <strain evidence="3">MM415B03233</strain>
    </source>
</reference>
<sequence length="112" mass="12398">MTIGYGRNLDDVGISEYEAIVMLRNDIHSSMMSLKSIFPNWEMLPETTRMALIDMMYNLGKTRFLGFKRMIAAITAGDLLAASLEALHSKWASQVGDRAVRDAELLKGGSNG</sequence>
<dbReference type="InterPro" id="IPR023346">
    <property type="entry name" value="Lysozyme-like_dom_sf"/>
</dbReference>
<proteinExistence type="predicted"/>
<keyword evidence="2" id="KW-0081">Bacteriolytic enzyme</keyword>
<evidence type="ECO:0000313" key="3">
    <source>
        <dbReference type="EMBL" id="QJA91917.1"/>
    </source>
</evidence>
<dbReference type="PANTHER" id="PTHR37406:SF1">
    <property type="entry name" value="T4-TYPE LYSOZYME 1-RELATED"/>
    <property type="match status" value="1"/>
</dbReference>
<dbReference type="InterPro" id="IPR023347">
    <property type="entry name" value="Lysozyme_dom_sf"/>
</dbReference>
<dbReference type="GO" id="GO:0016998">
    <property type="term" value="P:cell wall macromolecule catabolic process"/>
    <property type="evidence" value="ECO:0007669"/>
    <property type="project" value="InterPro"/>
</dbReference>
<evidence type="ECO:0008006" key="4">
    <source>
        <dbReference type="Google" id="ProtNLM"/>
    </source>
</evidence>
<dbReference type="AlphaFoldDB" id="A0A6M3LA12"/>
<dbReference type="GO" id="GO:0031640">
    <property type="term" value="P:killing of cells of another organism"/>
    <property type="evidence" value="ECO:0007669"/>
    <property type="project" value="UniProtKB-KW"/>
</dbReference>
<dbReference type="GO" id="GO:0009253">
    <property type="term" value="P:peptidoglycan catabolic process"/>
    <property type="evidence" value="ECO:0007669"/>
    <property type="project" value="InterPro"/>
</dbReference>
<dbReference type="GO" id="GO:0042742">
    <property type="term" value="P:defense response to bacterium"/>
    <property type="evidence" value="ECO:0007669"/>
    <property type="project" value="UniProtKB-KW"/>
</dbReference>
<dbReference type="PANTHER" id="PTHR37406">
    <property type="entry name" value="T4-TYPE LYSOZYME 1-RELATED"/>
    <property type="match status" value="1"/>
</dbReference>
<dbReference type="EMBL" id="MT143023">
    <property type="protein sequence ID" value="QJA91917.1"/>
    <property type="molecule type" value="Genomic_DNA"/>
</dbReference>
<accession>A0A6M3LA12</accession>
<dbReference type="SUPFAM" id="SSF53955">
    <property type="entry name" value="Lysozyme-like"/>
    <property type="match status" value="1"/>
</dbReference>
<dbReference type="GO" id="GO:0003796">
    <property type="term" value="F:lysozyme activity"/>
    <property type="evidence" value="ECO:0007669"/>
    <property type="project" value="InterPro"/>
</dbReference>
<evidence type="ECO:0000256" key="1">
    <source>
        <dbReference type="ARBA" id="ARBA00022529"/>
    </source>
</evidence>
<dbReference type="InterPro" id="IPR002196">
    <property type="entry name" value="Glyco_hydro_24"/>
</dbReference>
<organism evidence="3">
    <name type="scientific">viral metagenome</name>
    <dbReference type="NCBI Taxonomy" id="1070528"/>
    <lineage>
        <taxon>unclassified sequences</taxon>
        <taxon>metagenomes</taxon>
        <taxon>organismal metagenomes</taxon>
    </lineage>
</organism>
<protein>
    <recommendedName>
        <fullName evidence="4">Glycoside hydrolase</fullName>
    </recommendedName>
</protein>
<keyword evidence="1" id="KW-0929">Antimicrobial</keyword>
<dbReference type="InterPro" id="IPR052619">
    <property type="entry name" value="Phage_lysozyme-like"/>
</dbReference>
<name>A0A6M3LA12_9ZZZZ</name>
<gene>
    <name evidence="3" type="ORF">MM415B03233_0016</name>
</gene>
<evidence type="ECO:0000256" key="2">
    <source>
        <dbReference type="ARBA" id="ARBA00022638"/>
    </source>
</evidence>
<dbReference type="Gene3D" id="1.10.530.40">
    <property type="match status" value="1"/>
</dbReference>
<dbReference type="Pfam" id="PF00959">
    <property type="entry name" value="Phage_lysozyme"/>
    <property type="match status" value="1"/>
</dbReference>